<dbReference type="Proteomes" id="UP001278500">
    <property type="component" value="Unassembled WGS sequence"/>
</dbReference>
<dbReference type="AlphaFoldDB" id="A0AAE0JRI0"/>
<keyword evidence="2" id="KW-1185">Reference proteome</keyword>
<organism evidence="1 2">
    <name type="scientific">Neurospora tetraspora</name>
    <dbReference type="NCBI Taxonomy" id="94610"/>
    <lineage>
        <taxon>Eukaryota</taxon>
        <taxon>Fungi</taxon>
        <taxon>Dikarya</taxon>
        <taxon>Ascomycota</taxon>
        <taxon>Pezizomycotina</taxon>
        <taxon>Sordariomycetes</taxon>
        <taxon>Sordariomycetidae</taxon>
        <taxon>Sordariales</taxon>
        <taxon>Sordariaceae</taxon>
        <taxon>Neurospora</taxon>
    </lineage>
</organism>
<reference evidence="1" key="1">
    <citation type="journal article" date="2023" name="Mol. Phylogenet. Evol.">
        <title>Genome-scale phylogeny and comparative genomics of the fungal order Sordariales.</title>
        <authorList>
            <person name="Hensen N."/>
            <person name="Bonometti L."/>
            <person name="Westerberg I."/>
            <person name="Brannstrom I.O."/>
            <person name="Guillou S."/>
            <person name="Cros-Aarteil S."/>
            <person name="Calhoun S."/>
            <person name="Haridas S."/>
            <person name="Kuo A."/>
            <person name="Mondo S."/>
            <person name="Pangilinan J."/>
            <person name="Riley R."/>
            <person name="LaButti K."/>
            <person name="Andreopoulos B."/>
            <person name="Lipzen A."/>
            <person name="Chen C."/>
            <person name="Yan M."/>
            <person name="Daum C."/>
            <person name="Ng V."/>
            <person name="Clum A."/>
            <person name="Steindorff A."/>
            <person name="Ohm R.A."/>
            <person name="Martin F."/>
            <person name="Silar P."/>
            <person name="Natvig D.O."/>
            <person name="Lalanne C."/>
            <person name="Gautier V."/>
            <person name="Ament-Velasquez S.L."/>
            <person name="Kruys A."/>
            <person name="Hutchinson M.I."/>
            <person name="Powell A.J."/>
            <person name="Barry K."/>
            <person name="Miller A.N."/>
            <person name="Grigoriev I.V."/>
            <person name="Debuchy R."/>
            <person name="Gladieux P."/>
            <person name="Hiltunen Thoren M."/>
            <person name="Johannesson H."/>
        </authorList>
    </citation>
    <scope>NUCLEOTIDE SEQUENCE</scope>
    <source>
        <strain evidence="1">CBS 560.94</strain>
    </source>
</reference>
<evidence type="ECO:0000313" key="2">
    <source>
        <dbReference type="Proteomes" id="UP001278500"/>
    </source>
</evidence>
<gene>
    <name evidence="1" type="ORF">B0H65DRAFT_54501</name>
</gene>
<comment type="caution">
    <text evidence="1">The sequence shown here is derived from an EMBL/GenBank/DDBJ whole genome shotgun (WGS) entry which is preliminary data.</text>
</comment>
<dbReference type="GeneID" id="87866495"/>
<name>A0AAE0JRI0_9PEZI</name>
<accession>A0AAE0JRI0</accession>
<dbReference type="RefSeq" id="XP_062687037.1">
    <property type="nucleotide sequence ID" value="XM_062829341.1"/>
</dbReference>
<proteinExistence type="predicted"/>
<sequence length="280" mass="31687">MVEGEAKVLQYAGVVAQQPLASSIISPRIHTTTARSRFMRKLSANQLFVVPILFRLFAEVPRGNEPISHLGRSAPPLVLSSFPGALSLVYLSALLSIAQPCSLAKHLTCFAARFPSRQSTCMHFHRSRSRLRPFPCVEFTLPVKVHVQEHQARLKALKLPSLLYSYLMRSIPAINKPKDDRARRISKTTQPRSSLLWCVDSRDCDELYLCVGIRMWAIQDTPISANWGLRECVLRGLSFPDPSHDRCLFGRSSVLIKNRQLRPVAQFLKHHLSPLTICRR</sequence>
<protein>
    <submittedName>
        <fullName evidence="1">Uncharacterized protein</fullName>
    </submittedName>
</protein>
<reference evidence="1" key="2">
    <citation type="submission" date="2023-06" db="EMBL/GenBank/DDBJ databases">
        <authorList>
            <consortium name="Lawrence Berkeley National Laboratory"/>
            <person name="Haridas S."/>
            <person name="Hensen N."/>
            <person name="Bonometti L."/>
            <person name="Westerberg I."/>
            <person name="Brannstrom I.O."/>
            <person name="Guillou S."/>
            <person name="Cros-Aarteil S."/>
            <person name="Calhoun S."/>
            <person name="Kuo A."/>
            <person name="Mondo S."/>
            <person name="Pangilinan J."/>
            <person name="Riley R."/>
            <person name="Labutti K."/>
            <person name="Andreopoulos B."/>
            <person name="Lipzen A."/>
            <person name="Chen C."/>
            <person name="Yanf M."/>
            <person name="Daum C."/>
            <person name="Ng V."/>
            <person name="Clum A."/>
            <person name="Steindorff A."/>
            <person name="Ohm R."/>
            <person name="Martin F."/>
            <person name="Silar P."/>
            <person name="Natvig D."/>
            <person name="Lalanne C."/>
            <person name="Gautier V."/>
            <person name="Ament-Velasquez S.L."/>
            <person name="Kruys A."/>
            <person name="Hutchinson M.I."/>
            <person name="Powell A.J."/>
            <person name="Barry K."/>
            <person name="Miller A.N."/>
            <person name="Grigoriev I.V."/>
            <person name="Debuchy R."/>
            <person name="Gladieux P."/>
            <person name="Thoren M.H."/>
            <person name="Johannesson H."/>
        </authorList>
    </citation>
    <scope>NUCLEOTIDE SEQUENCE</scope>
    <source>
        <strain evidence="1">CBS 560.94</strain>
    </source>
</reference>
<evidence type="ECO:0000313" key="1">
    <source>
        <dbReference type="EMBL" id="KAK3355659.1"/>
    </source>
</evidence>
<dbReference type="EMBL" id="JAUEPP010000001">
    <property type="protein sequence ID" value="KAK3355659.1"/>
    <property type="molecule type" value="Genomic_DNA"/>
</dbReference>